<organism evidence="3 4">
    <name type="scientific">Penaeus vannamei</name>
    <name type="common">Whiteleg shrimp</name>
    <name type="synonym">Litopenaeus vannamei</name>
    <dbReference type="NCBI Taxonomy" id="6689"/>
    <lineage>
        <taxon>Eukaryota</taxon>
        <taxon>Metazoa</taxon>
        <taxon>Ecdysozoa</taxon>
        <taxon>Arthropoda</taxon>
        <taxon>Crustacea</taxon>
        <taxon>Multicrustacea</taxon>
        <taxon>Malacostraca</taxon>
        <taxon>Eumalacostraca</taxon>
        <taxon>Eucarida</taxon>
        <taxon>Decapoda</taxon>
        <taxon>Dendrobranchiata</taxon>
        <taxon>Penaeoidea</taxon>
        <taxon>Penaeidae</taxon>
        <taxon>Penaeus</taxon>
    </lineage>
</organism>
<evidence type="ECO:0000313" key="3">
    <source>
        <dbReference type="EMBL" id="ROT72020.1"/>
    </source>
</evidence>
<feature type="compositionally biased region" description="Basic residues" evidence="2">
    <location>
        <begin position="1085"/>
        <end position="1095"/>
    </location>
</feature>
<feature type="compositionally biased region" description="Basic and acidic residues" evidence="2">
    <location>
        <begin position="314"/>
        <end position="329"/>
    </location>
</feature>
<feature type="region of interest" description="Disordered" evidence="2">
    <location>
        <begin position="52"/>
        <end position="79"/>
    </location>
</feature>
<feature type="region of interest" description="Disordered" evidence="2">
    <location>
        <begin position="1039"/>
        <end position="1096"/>
    </location>
</feature>
<feature type="region of interest" description="Disordered" evidence="2">
    <location>
        <begin position="1144"/>
        <end position="1188"/>
    </location>
</feature>
<feature type="compositionally biased region" description="Basic and acidic residues" evidence="2">
    <location>
        <begin position="883"/>
        <end position="910"/>
    </location>
</feature>
<keyword evidence="4" id="KW-1185">Reference proteome</keyword>
<feature type="compositionally biased region" description="Basic and acidic residues" evidence="2">
    <location>
        <begin position="199"/>
        <end position="217"/>
    </location>
</feature>
<sequence length="1325" mass="146254">MIHIARQSMAKMRNVFWLPLSHYHHHTCSPLPQPLLTITPVFLAAARRQQQGGPVAHRSLIQQRTSRPDSRRAAQDVLQWDTPLEDSAYKTRLEDGKEQVLSNDSTKAGQTEERGCSPITVLEARPEVDHVATRPRSRAGSHTITTTTSWGAPVTTTTSIEVDDDQSARCVQLTLHSESRVTLHAPGGVWEGLHGVEQQPEHQDEEQQPHEDKHVGDNDVPAEASPDAGPENKSEGETLTEQDFYDDIHQAKDAHELESKETECAIPALSGDDSAYLASEATAPSAHRPTTLMITSNSNESTDDAECTANDLTKLGREDDIPKELKEETSVTEMEDLEEQGMGELAVSERPPGSESGAVPRPERPARPAPRTTTLVKVKVEKRPITSHLLVRERSVHEHQPTVHVPSVEEEVRGLMQEVKEATSQIKQEVKELRQADTPTPDTPTPLREFKEFLNREEEQELERLPTIKEMCRESEEDASGTVGGEHLRGHEHLRLDLDVPTLGRPIPVQAVQRSGDDSSHPDSGYSTLEGYYAVGVDPYHTSKYKSCSEPVPEGSPSEPSIKSELESPSSLVDSSDLSPVDSASATEEKGRRFHAENLSSGNITSLAVNMPVGTQMETTTLGVPGGQSPIGEMNGQDIQDALTDVEDLNMDGESPIPKQKQLLLLPEKETGAVTDTEDMDLSGDENDIIPEKANLPTIQDLGVLPEPTKEVINLTEGYAREASPLLLSDSDSEREDVQNRHKKNIKKGEKMSELEVPGDDEPEGVTDVEDMVASGDEIEEQVQVEDSLPDHYLDQGEGVSNQEKMKAASPKPKVFKHHEDSSDDEKRSKKQVRRRSKASLTVQPKEDGVAMYDTGAITDSEDVAASDTEDIADIVAAPLKKKESSIIPEPHAEKIRISETEEAPAKDSEGETDEEGFQLDDNEDEKPLVPRKRVVSEPIEKVVKEALEVEEPCEAALTDTEDFDLEDKEEEEVISDIASRIPTEGEIYTIKELESEYGQVTKKEIVKDADAELKELIREAEAGGLTLQEALNCEALTDVEDLDDDEPGKPKPKIAPSKKVQKDETATDEESVDESDIEEEIRKPPKRTRHRGKRLPLVPQVSEVRFVETDQGPLSIIITPDNLDNNPDQVVKDKVTGVVFLESEEKEEATTDVEELQSSDDEGQKRRASILNAPQLTTEPATDTEDFDVDAVEVDRPLSPLPPDLNYNVLSSPKREIIHIKEDKYGVPQVTIRKLQKDELLVSDVEDMAMTDTEDIEVSDAEALRLVGATTDSTAEFELPDTGKIEVSSTMKQKNQALHVDADEEGGSTDVEELQMTKKIQTQG</sequence>
<feature type="region of interest" description="Disordered" evidence="2">
    <location>
        <begin position="280"/>
        <end position="375"/>
    </location>
</feature>
<feature type="compositionally biased region" description="Low complexity" evidence="2">
    <location>
        <begin position="549"/>
        <end position="586"/>
    </location>
</feature>
<gene>
    <name evidence="3" type="ORF">C7M84_009640</name>
</gene>
<feature type="compositionally biased region" description="Polar residues" evidence="2">
    <location>
        <begin position="140"/>
        <end position="150"/>
    </location>
</feature>
<comment type="caution">
    <text evidence="3">The sequence shown here is derived from an EMBL/GenBank/DDBJ whole genome shotgun (WGS) entry which is preliminary data.</text>
</comment>
<feature type="compositionally biased region" description="Polar residues" evidence="2">
    <location>
        <begin position="598"/>
        <end position="607"/>
    </location>
</feature>
<dbReference type="EMBL" id="QCYY01002217">
    <property type="protein sequence ID" value="ROT72020.1"/>
    <property type="molecule type" value="Genomic_DNA"/>
</dbReference>
<feature type="region of interest" description="Disordered" evidence="2">
    <location>
        <begin position="196"/>
        <end position="244"/>
    </location>
</feature>
<evidence type="ECO:0000313" key="4">
    <source>
        <dbReference type="Proteomes" id="UP000283509"/>
    </source>
</evidence>
<dbReference type="OrthoDB" id="6358812at2759"/>
<feature type="compositionally biased region" description="Polar residues" evidence="2">
    <location>
        <begin position="100"/>
        <end position="109"/>
    </location>
</feature>
<feature type="compositionally biased region" description="Basic residues" evidence="2">
    <location>
        <begin position="829"/>
        <end position="838"/>
    </location>
</feature>
<feature type="compositionally biased region" description="Basic and acidic residues" evidence="2">
    <location>
        <begin position="587"/>
        <end position="596"/>
    </location>
</feature>
<evidence type="ECO:0000256" key="2">
    <source>
        <dbReference type="SAM" id="MobiDB-lite"/>
    </source>
</evidence>
<evidence type="ECO:0000256" key="1">
    <source>
        <dbReference type="SAM" id="Coils"/>
    </source>
</evidence>
<name>A0A3R7PHJ8_PENVA</name>
<accession>A0A3R7PHJ8</accession>
<feature type="compositionally biased region" description="Basic and acidic residues" evidence="2">
    <location>
        <begin position="818"/>
        <end position="828"/>
    </location>
</feature>
<reference evidence="3 4" key="2">
    <citation type="submission" date="2019-01" db="EMBL/GenBank/DDBJ databases">
        <title>The decoding of complex shrimp genome reveals the adaptation for benthos swimmer, frequently molting mechanism and breeding impact on genome.</title>
        <authorList>
            <person name="Sun Y."/>
            <person name="Gao Y."/>
            <person name="Yu Y."/>
        </authorList>
    </citation>
    <scope>NUCLEOTIDE SEQUENCE [LARGE SCALE GENOMIC DNA]</scope>
    <source>
        <tissue evidence="3">Muscle</tissue>
    </source>
</reference>
<feature type="region of interest" description="Disordered" evidence="2">
    <location>
        <begin position="95"/>
        <end position="114"/>
    </location>
</feature>
<protein>
    <submittedName>
        <fullName evidence="3">Uncharacterized protein</fullName>
    </submittedName>
</protein>
<feature type="region of interest" description="Disordered" evidence="2">
    <location>
        <begin position="129"/>
        <end position="150"/>
    </location>
</feature>
<feature type="compositionally biased region" description="Acidic residues" evidence="2">
    <location>
        <begin position="757"/>
        <end position="784"/>
    </location>
</feature>
<feature type="region of interest" description="Disordered" evidence="2">
    <location>
        <begin position="721"/>
        <end position="848"/>
    </location>
</feature>
<dbReference type="Proteomes" id="UP000283509">
    <property type="component" value="Unassembled WGS sequence"/>
</dbReference>
<feature type="coiled-coil region" evidence="1">
    <location>
        <begin position="405"/>
        <end position="436"/>
    </location>
</feature>
<feature type="compositionally biased region" description="Acidic residues" evidence="2">
    <location>
        <begin position="1067"/>
        <end position="1080"/>
    </location>
</feature>
<reference evidence="3 4" key="1">
    <citation type="submission" date="2018-04" db="EMBL/GenBank/DDBJ databases">
        <authorList>
            <person name="Zhang X."/>
            <person name="Yuan J."/>
            <person name="Li F."/>
            <person name="Xiang J."/>
        </authorList>
    </citation>
    <scope>NUCLEOTIDE SEQUENCE [LARGE SCALE GENOMIC DNA]</scope>
    <source>
        <tissue evidence="3">Muscle</tissue>
    </source>
</reference>
<proteinExistence type="predicted"/>
<feature type="region of interest" description="Disordered" evidence="2">
    <location>
        <begin position="883"/>
        <end position="933"/>
    </location>
</feature>
<keyword evidence="1" id="KW-0175">Coiled coil</keyword>
<feature type="compositionally biased region" description="Polar residues" evidence="2">
    <location>
        <begin position="1173"/>
        <end position="1182"/>
    </location>
</feature>
<feature type="compositionally biased region" description="Acidic residues" evidence="2">
    <location>
        <begin position="1144"/>
        <end position="1162"/>
    </location>
</feature>
<feature type="region of interest" description="Disordered" evidence="2">
    <location>
        <begin position="543"/>
        <end position="607"/>
    </location>
</feature>
<feature type="compositionally biased region" description="Acidic residues" evidence="2">
    <location>
        <begin position="911"/>
        <end position="925"/>
    </location>
</feature>